<proteinExistence type="predicted"/>
<sequence>MEIPDLNSCTDCTGFNLRKANRAVSQFYDDMLRPAGIRGTQYSLLVAVKLSGPVVVTKLAEYVVMDRTTLTRNLEILGKQGLVKVSSGDDRRTRMISITAQGLAVLAKAYPLWEQAQAKIKAEVGIKRLSALMEGLSALVKVTQR</sequence>
<dbReference type="STRING" id="857087.Metme_4395"/>
<gene>
    <name evidence="2" type="ordered locus">Metme_4395</name>
</gene>
<feature type="domain" description="HTH marR-type" evidence="1">
    <location>
        <begin position="10"/>
        <end position="141"/>
    </location>
</feature>
<accession>G0A3X0</accession>
<dbReference type="EMBL" id="CP002738">
    <property type="protein sequence ID" value="AEG02742.1"/>
    <property type="molecule type" value="Genomic_DNA"/>
</dbReference>
<dbReference type="Pfam" id="PF12802">
    <property type="entry name" value="MarR_2"/>
    <property type="match status" value="1"/>
</dbReference>
<dbReference type="PANTHER" id="PTHR33164">
    <property type="entry name" value="TRANSCRIPTIONAL REGULATOR, MARR FAMILY"/>
    <property type="match status" value="1"/>
</dbReference>
<name>G0A3X0_METMM</name>
<evidence type="ECO:0000313" key="3">
    <source>
        <dbReference type="Proteomes" id="UP000008888"/>
    </source>
</evidence>
<dbReference type="Proteomes" id="UP000008888">
    <property type="component" value="Chromosome"/>
</dbReference>
<protein>
    <submittedName>
        <fullName evidence="2">Transcriptional regulator, MarR family</fullName>
    </submittedName>
</protein>
<dbReference type="OrthoDB" id="120080at2"/>
<dbReference type="InterPro" id="IPR036388">
    <property type="entry name" value="WH-like_DNA-bd_sf"/>
</dbReference>
<dbReference type="PROSITE" id="PS50995">
    <property type="entry name" value="HTH_MARR_2"/>
    <property type="match status" value="1"/>
</dbReference>
<dbReference type="HOGENOM" id="CLU_083287_35_2_6"/>
<dbReference type="RefSeq" id="WP_013820955.1">
    <property type="nucleotide sequence ID" value="NC_015572.1"/>
</dbReference>
<keyword evidence="3" id="KW-1185">Reference proteome</keyword>
<dbReference type="GO" id="GO:0003700">
    <property type="term" value="F:DNA-binding transcription factor activity"/>
    <property type="evidence" value="ECO:0007669"/>
    <property type="project" value="InterPro"/>
</dbReference>
<dbReference type="KEGG" id="mmt:Metme_4395"/>
<dbReference type="InterPro" id="IPR036390">
    <property type="entry name" value="WH_DNA-bd_sf"/>
</dbReference>
<reference evidence="2 3" key="1">
    <citation type="journal article" date="2011" name="J. Bacteriol.">
        <title>Complete Genome Sequence of the Aerobic Marine Methanotroph Methylomonas methanica MC09.</title>
        <authorList>
            <person name="Boden R."/>
            <person name="Cunliffe M."/>
            <person name="Scanlan J."/>
            <person name="Moussard H."/>
            <person name="Kits K.D."/>
            <person name="Klotz M.G."/>
            <person name="Jetten M.S."/>
            <person name="Vuilleumier S."/>
            <person name="Han J."/>
            <person name="Peters L."/>
            <person name="Mikhailova N."/>
            <person name="Teshima H."/>
            <person name="Tapia R."/>
            <person name="Kyrpides N."/>
            <person name="Ivanova N."/>
            <person name="Pagani I."/>
            <person name="Cheng J.F."/>
            <person name="Goodwin L."/>
            <person name="Han C."/>
            <person name="Hauser L."/>
            <person name="Land M.L."/>
            <person name="Lapidus A."/>
            <person name="Lucas S."/>
            <person name="Pitluck S."/>
            <person name="Woyke T."/>
            <person name="Stein L."/>
            <person name="Murrell J.C."/>
        </authorList>
    </citation>
    <scope>NUCLEOTIDE SEQUENCE [LARGE SCALE GENOMIC DNA]</scope>
    <source>
        <strain evidence="2 3">MC09</strain>
    </source>
</reference>
<dbReference type="InterPro" id="IPR000835">
    <property type="entry name" value="HTH_MarR-typ"/>
</dbReference>
<organism evidence="2 3">
    <name type="scientific">Methylomonas methanica (strain DSM 25384 / MC09)</name>
    <dbReference type="NCBI Taxonomy" id="857087"/>
    <lineage>
        <taxon>Bacteria</taxon>
        <taxon>Pseudomonadati</taxon>
        <taxon>Pseudomonadota</taxon>
        <taxon>Gammaproteobacteria</taxon>
        <taxon>Methylococcales</taxon>
        <taxon>Methylococcaceae</taxon>
        <taxon>Methylomonas</taxon>
    </lineage>
</organism>
<evidence type="ECO:0000313" key="2">
    <source>
        <dbReference type="EMBL" id="AEG02742.1"/>
    </source>
</evidence>
<reference key="2">
    <citation type="submission" date="2011-05" db="EMBL/GenBank/DDBJ databases">
        <title>Complete genome sequence of the aerobic marine methanotroph Methylomonas methanica MC09.</title>
        <authorList>
            <person name="Boden R."/>
            <person name="Cunliffe M."/>
            <person name="Scanlan J."/>
            <person name="Moussard H."/>
            <person name="Kits K.D."/>
            <person name="Klotz M."/>
            <person name="Jetten M."/>
            <person name="Vuilleumier S."/>
            <person name="Han J."/>
            <person name="Peters L."/>
            <person name="Mikhailova N."/>
            <person name="Teshima H."/>
            <person name="Tapia R."/>
            <person name="Kyrpides N."/>
            <person name="Ivanova N."/>
            <person name="Pagani I."/>
            <person name="Cheng J.-F."/>
            <person name="Goodwin L."/>
            <person name="Han C."/>
            <person name="Hauser L."/>
            <person name="Land M."/>
            <person name="Lapidus A."/>
            <person name="Lucas S."/>
            <person name="Pitluck S."/>
            <person name="Woyke T."/>
            <person name="Stein L.Y."/>
            <person name="Murrell C."/>
        </authorList>
    </citation>
    <scope>NUCLEOTIDE SEQUENCE</scope>
    <source>
        <strain>MC09</strain>
    </source>
</reference>
<dbReference type="GO" id="GO:0006950">
    <property type="term" value="P:response to stress"/>
    <property type="evidence" value="ECO:0007669"/>
    <property type="project" value="TreeGrafter"/>
</dbReference>
<dbReference type="AlphaFoldDB" id="G0A3X0"/>
<reference evidence="3" key="3">
    <citation type="submission" date="2011-05" db="EMBL/GenBank/DDBJ databases">
        <title>Complete sequence of Methylomonas methanica MC09.</title>
        <authorList>
            <consortium name="US DOE Joint Genome Institute"/>
            <person name="Lucas S."/>
            <person name="Han J."/>
            <person name="Lapidus A."/>
            <person name="Cheng J.-F."/>
            <person name="Goodwin L."/>
            <person name="Pitluck S."/>
            <person name="Peters L."/>
            <person name="Mikhailova N."/>
            <person name="Teshima H."/>
            <person name="Han C."/>
            <person name="Tapia R."/>
            <person name="Land M."/>
            <person name="Hauser L."/>
            <person name="Kyrpides N."/>
            <person name="Ivanova N."/>
            <person name="Pagani I."/>
            <person name="Stein L."/>
            <person name="Woyke T."/>
        </authorList>
    </citation>
    <scope>NUCLEOTIDE SEQUENCE [LARGE SCALE GENOMIC DNA]</scope>
    <source>
        <strain evidence="3">MC09</strain>
    </source>
</reference>
<dbReference type="InterPro" id="IPR039422">
    <property type="entry name" value="MarR/SlyA-like"/>
</dbReference>
<dbReference type="PANTHER" id="PTHR33164:SF105">
    <property type="entry name" value="TRANSCRIPTIONAL REPRESSOR PROTEIN-RELATED"/>
    <property type="match status" value="1"/>
</dbReference>
<dbReference type="eggNOG" id="COG1846">
    <property type="taxonomic scope" value="Bacteria"/>
</dbReference>
<dbReference type="SMART" id="SM00347">
    <property type="entry name" value="HTH_MARR"/>
    <property type="match status" value="1"/>
</dbReference>
<dbReference type="Gene3D" id="1.10.10.10">
    <property type="entry name" value="Winged helix-like DNA-binding domain superfamily/Winged helix DNA-binding domain"/>
    <property type="match status" value="1"/>
</dbReference>
<dbReference type="SUPFAM" id="SSF46785">
    <property type="entry name" value="Winged helix' DNA-binding domain"/>
    <property type="match status" value="1"/>
</dbReference>
<evidence type="ECO:0000259" key="1">
    <source>
        <dbReference type="PROSITE" id="PS50995"/>
    </source>
</evidence>